<dbReference type="InterPro" id="IPR000917">
    <property type="entry name" value="Sulfatase_N"/>
</dbReference>
<evidence type="ECO:0000259" key="7">
    <source>
        <dbReference type="Pfam" id="PF00884"/>
    </source>
</evidence>
<dbReference type="InterPro" id="IPR017850">
    <property type="entry name" value="Alkaline_phosphatase_core_sf"/>
</dbReference>
<keyword evidence="4 6" id="KW-1133">Transmembrane helix</keyword>
<name>J9D3C8_9ZZZZ</name>
<dbReference type="GO" id="GO:0016740">
    <property type="term" value="F:transferase activity"/>
    <property type="evidence" value="ECO:0007669"/>
    <property type="project" value="UniProtKB-KW"/>
</dbReference>
<evidence type="ECO:0000256" key="3">
    <source>
        <dbReference type="ARBA" id="ARBA00022692"/>
    </source>
</evidence>
<evidence type="ECO:0000256" key="5">
    <source>
        <dbReference type="ARBA" id="ARBA00023136"/>
    </source>
</evidence>
<keyword evidence="3 6" id="KW-0812">Transmembrane</keyword>
<reference evidence="8" key="1">
    <citation type="journal article" date="2012" name="PLoS ONE">
        <title>Gene sets for utilization of primary and secondary nutrition supplies in the distal gut of endangered iberian lynx.</title>
        <authorList>
            <person name="Alcaide M."/>
            <person name="Messina E."/>
            <person name="Richter M."/>
            <person name="Bargiela R."/>
            <person name="Peplies J."/>
            <person name="Huws S.A."/>
            <person name="Newbold C.J."/>
            <person name="Golyshin P.N."/>
            <person name="Simon M.A."/>
            <person name="Lopez G."/>
            <person name="Yakimov M.M."/>
            <person name="Ferrer M."/>
        </authorList>
    </citation>
    <scope>NUCLEOTIDE SEQUENCE</scope>
</reference>
<feature type="transmembrane region" description="Helical" evidence="6">
    <location>
        <begin position="128"/>
        <end position="152"/>
    </location>
</feature>
<dbReference type="InterPro" id="IPR012160">
    <property type="entry name" value="LtaS-like"/>
</dbReference>
<dbReference type="PANTHER" id="PTHR47371">
    <property type="entry name" value="LIPOTEICHOIC ACID SYNTHASE"/>
    <property type="match status" value="1"/>
</dbReference>
<organism evidence="8">
    <name type="scientific">gut metagenome</name>
    <dbReference type="NCBI Taxonomy" id="749906"/>
    <lineage>
        <taxon>unclassified sequences</taxon>
        <taxon>metagenomes</taxon>
        <taxon>organismal metagenomes</taxon>
    </lineage>
</organism>
<protein>
    <submittedName>
        <fullName evidence="8">Sulfatase</fullName>
        <ecNumber evidence="8">2.7.8.-</ecNumber>
    </submittedName>
</protein>
<dbReference type="CDD" id="cd16015">
    <property type="entry name" value="LTA_synthase"/>
    <property type="match status" value="1"/>
</dbReference>
<keyword evidence="8" id="KW-0808">Transferase</keyword>
<comment type="subcellular location">
    <subcellularLocation>
        <location evidence="1">Cell membrane</location>
        <topology evidence="1">Multi-pass membrane protein</topology>
    </subcellularLocation>
</comment>
<dbReference type="EMBL" id="AMCI01000962">
    <property type="protein sequence ID" value="EJX07136.1"/>
    <property type="molecule type" value="Genomic_DNA"/>
</dbReference>
<evidence type="ECO:0000313" key="8">
    <source>
        <dbReference type="EMBL" id="EJX07136.1"/>
    </source>
</evidence>
<keyword evidence="5 6" id="KW-0472">Membrane</keyword>
<dbReference type="EC" id="2.7.8.-" evidence="8"/>
<comment type="caution">
    <text evidence="8">The sequence shown here is derived from an EMBL/GenBank/DDBJ whole genome shotgun (WGS) entry which is preliminary data.</text>
</comment>
<feature type="domain" description="Sulfatase N-terminal" evidence="7">
    <location>
        <begin position="265"/>
        <end position="534"/>
    </location>
</feature>
<proteinExistence type="predicted"/>
<dbReference type="PANTHER" id="PTHR47371:SF3">
    <property type="entry name" value="PHOSPHOGLYCEROL TRANSFERASE I"/>
    <property type="match status" value="1"/>
</dbReference>
<evidence type="ECO:0000256" key="1">
    <source>
        <dbReference type="ARBA" id="ARBA00004651"/>
    </source>
</evidence>
<dbReference type="Pfam" id="PF00884">
    <property type="entry name" value="Sulfatase"/>
    <property type="match status" value="1"/>
</dbReference>
<dbReference type="AlphaFoldDB" id="J9D3C8"/>
<evidence type="ECO:0000256" key="6">
    <source>
        <dbReference type="SAM" id="Phobius"/>
    </source>
</evidence>
<evidence type="ECO:0000256" key="2">
    <source>
        <dbReference type="ARBA" id="ARBA00022475"/>
    </source>
</evidence>
<sequence>MKHFLALVRFYLTLLCVFLLAKPVFVWMQEASVRKDFTLADLCDVWLHGLPLDLAVSGYGSALVWLVLGVGLWVRMPRLTLFNRIYAALLALVIAIILVADTCLYGFWGTKLDSTVWNYLDSPQGVLLSVTPLYALGVSLAVLFLFAALFFLLRKALPRTLERSDRPWPWTLGWVVIGGLLFLGIRGGVGKSTVNVGTAYYSDQLFHNHAAVNPVFSLVASSTKVRNSADQYKFFEEDERKRILSMLHYNSRSEQVDSLLNTRRPNVLLILMEGCGGTFVHAIDSLAAPNVTPHLNRLAAEGVVFSRCYANSFRTDRGTVCTLSGYPSFPDVSVMKLASKCAQLPSLARTLKQAGYTTEFLYGGDINFTNTKGYLLATGYDRVYSETSFPLEVRRTHDWGVTDRITFDSLYHRILRYPTNRPWHLGFLTLASHEPWKVPYDRIKGDKVANAMAYLDDCIGQFMERFRQTEQWKNTLIVLIPDHGINYPEGISDADERRSHIPLIWTGGAVCEARRIPLICNQTDLPATLLGQLGLPHDDFVFSRDVLSRSYIRPSAVHTWSEGIYYMDPTGISVLNLLTQPVSTFRESPRPSTFRVNAAKAFLQSCYDQL</sequence>
<feature type="transmembrane region" description="Helical" evidence="6">
    <location>
        <begin position="172"/>
        <end position="189"/>
    </location>
</feature>
<dbReference type="Gene3D" id="3.40.720.10">
    <property type="entry name" value="Alkaline Phosphatase, subunit A"/>
    <property type="match status" value="1"/>
</dbReference>
<dbReference type="SUPFAM" id="SSF53649">
    <property type="entry name" value="Alkaline phosphatase-like"/>
    <property type="match status" value="1"/>
</dbReference>
<evidence type="ECO:0000256" key="4">
    <source>
        <dbReference type="ARBA" id="ARBA00022989"/>
    </source>
</evidence>
<dbReference type="PIRSF" id="PIRSF005091">
    <property type="entry name" value="Mmb_sulf_HI1246"/>
    <property type="match status" value="1"/>
</dbReference>
<feature type="transmembrane region" description="Helical" evidence="6">
    <location>
        <begin position="86"/>
        <end position="108"/>
    </location>
</feature>
<feature type="transmembrane region" description="Helical" evidence="6">
    <location>
        <begin position="54"/>
        <end position="74"/>
    </location>
</feature>
<keyword evidence="2" id="KW-1003">Cell membrane</keyword>
<accession>J9D3C8</accession>
<dbReference type="InterPro" id="IPR050448">
    <property type="entry name" value="OpgB/LTA_synthase_biosynth"/>
</dbReference>
<dbReference type="GO" id="GO:0005886">
    <property type="term" value="C:plasma membrane"/>
    <property type="evidence" value="ECO:0007669"/>
    <property type="project" value="UniProtKB-SubCell"/>
</dbReference>
<gene>
    <name evidence="8" type="ORF">EVA_04758</name>
</gene>